<dbReference type="KEGG" id="vab:WPS_00860"/>
<dbReference type="PROSITE" id="PS51819">
    <property type="entry name" value="VOC"/>
    <property type="match status" value="1"/>
</dbReference>
<dbReference type="Gene3D" id="3.10.180.10">
    <property type="entry name" value="2,3-Dihydroxybiphenyl 1,2-Dioxygenase, domain 1"/>
    <property type="match status" value="1"/>
</dbReference>
<keyword evidence="3" id="KW-1185">Reference proteome</keyword>
<evidence type="ECO:0000259" key="1">
    <source>
        <dbReference type="PROSITE" id="PS51819"/>
    </source>
</evidence>
<evidence type="ECO:0000313" key="3">
    <source>
        <dbReference type="Proteomes" id="UP001317532"/>
    </source>
</evidence>
<dbReference type="EMBL" id="AP025523">
    <property type="protein sequence ID" value="BDE04810.1"/>
    <property type="molecule type" value="Genomic_DNA"/>
</dbReference>
<dbReference type="InterPro" id="IPR037523">
    <property type="entry name" value="VOC_core"/>
</dbReference>
<dbReference type="AlphaFoldDB" id="A0AAN1XT28"/>
<dbReference type="InterPro" id="IPR052164">
    <property type="entry name" value="Anthracycline_SecMetBiosynth"/>
</dbReference>
<dbReference type="RefSeq" id="WP_317995899.1">
    <property type="nucleotide sequence ID" value="NZ_AP025523.1"/>
</dbReference>
<dbReference type="SUPFAM" id="SSF54593">
    <property type="entry name" value="Glyoxalase/Bleomycin resistance protein/Dihydroxybiphenyl dioxygenase"/>
    <property type="match status" value="1"/>
</dbReference>
<dbReference type="InterPro" id="IPR029068">
    <property type="entry name" value="Glyas_Bleomycin-R_OHBP_Dase"/>
</dbReference>
<reference evidence="2 3" key="1">
    <citation type="journal article" date="2022" name="ISME Commun">
        <title>Vulcanimicrobium alpinus gen. nov. sp. nov., the first cultivated representative of the candidate phylum 'Eremiobacterota', is a metabolically versatile aerobic anoxygenic phototroph.</title>
        <authorList>
            <person name="Yabe S."/>
            <person name="Muto K."/>
            <person name="Abe K."/>
            <person name="Yokota A."/>
            <person name="Staudigel H."/>
            <person name="Tebo B.M."/>
        </authorList>
    </citation>
    <scope>NUCLEOTIDE SEQUENCE [LARGE SCALE GENOMIC DNA]</scope>
    <source>
        <strain evidence="2 3">WC8-2</strain>
    </source>
</reference>
<dbReference type="InterPro" id="IPR004360">
    <property type="entry name" value="Glyas_Fos-R_dOase_dom"/>
</dbReference>
<feature type="domain" description="VOC" evidence="1">
    <location>
        <begin position="3"/>
        <end position="111"/>
    </location>
</feature>
<sequence>MTDVSLITYTVTDLAAAKRFFGELIGAEPYADMPGYVGYRSGEIEIGLVPNAAKSEPDALPYWTVRDIAASVHALVDAGGTIVQEIRDVGYGLLVASVQDPNGAIVGLRQPPG</sequence>
<protein>
    <submittedName>
        <fullName evidence="2">Glyoxalase</fullName>
    </submittedName>
</protein>
<evidence type="ECO:0000313" key="2">
    <source>
        <dbReference type="EMBL" id="BDE04810.1"/>
    </source>
</evidence>
<dbReference type="Proteomes" id="UP001317532">
    <property type="component" value="Chromosome"/>
</dbReference>
<name>A0AAN1XT28_UNVUL</name>
<organism evidence="2 3">
    <name type="scientific">Vulcanimicrobium alpinum</name>
    <dbReference type="NCBI Taxonomy" id="3016050"/>
    <lineage>
        <taxon>Bacteria</taxon>
        <taxon>Bacillati</taxon>
        <taxon>Vulcanimicrobiota</taxon>
        <taxon>Vulcanimicrobiia</taxon>
        <taxon>Vulcanimicrobiales</taxon>
        <taxon>Vulcanimicrobiaceae</taxon>
        <taxon>Vulcanimicrobium</taxon>
    </lineage>
</organism>
<dbReference type="PANTHER" id="PTHR33993:SF14">
    <property type="entry name" value="GB|AAF24581.1"/>
    <property type="match status" value="1"/>
</dbReference>
<dbReference type="PANTHER" id="PTHR33993">
    <property type="entry name" value="GLYOXALASE-RELATED"/>
    <property type="match status" value="1"/>
</dbReference>
<proteinExistence type="predicted"/>
<gene>
    <name evidence="2" type="ORF">WPS_00860</name>
</gene>
<accession>A0AAN1XT28</accession>
<dbReference type="Pfam" id="PF00903">
    <property type="entry name" value="Glyoxalase"/>
    <property type="match status" value="1"/>
</dbReference>